<reference evidence="15" key="2">
    <citation type="submission" date="2020-05" db="UniProtKB">
        <authorList>
            <consortium name="EnsemblMetazoa"/>
        </authorList>
    </citation>
    <scope>IDENTIFICATION</scope>
    <source>
        <strain evidence="15">IAEA</strain>
    </source>
</reference>
<dbReference type="SMART" id="SM00322">
    <property type="entry name" value="KH"/>
    <property type="match status" value="1"/>
</dbReference>
<dbReference type="FunFam" id="3.30.1370.10:FF:000011">
    <property type="entry name" value="KRR1 small subunit processome component"/>
    <property type="match status" value="1"/>
</dbReference>
<feature type="compositionally biased region" description="Basic and acidic residues" evidence="13">
    <location>
        <begin position="280"/>
        <end position="300"/>
    </location>
</feature>
<feature type="region of interest" description="Disordered" evidence="13">
    <location>
        <begin position="229"/>
        <end position="256"/>
    </location>
</feature>
<accession>A0A1A9WW01</accession>
<evidence type="ECO:0000256" key="12">
    <source>
        <dbReference type="PIRNR" id="PIRNR006515"/>
    </source>
</evidence>
<comment type="subcellular location">
    <subcellularLocation>
        <location evidence="1 12">Nucleus</location>
        <location evidence="1 12">Nucleolus</location>
    </subcellularLocation>
</comment>
<dbReference type="InterPro" id="IPR048548">
    <property type="entry name" value="KRR1-like_KH2"/>
</dbReference>
<evidence type="ECO:0000256" key="4">
    <source>
        <dbReference type="ARBA" id="ARBA00022517"/>
    </source>
</evidence>
<feature type="region of interest" description="Disordered" evidence="13">
    <location>
        <begin position="271"/>
        <end position="319"/>
    </location>
</feature>
<evidence type="ECO:0000256" key="1">
    <source>
        <dbReference type="ARBA" id="ARBA00004604"/>
    </source>
</evidence>
<evidence type="ECO:0000256" key="2">
    <source>
        <dbReference type="ARBA" id="ARBA00009344"/>
    </source>
</evidence>
<dbReference type="FunFam" id="3.30.1370.10:FF:000014">
    <property type="entry name" value="KRR1 small subunit processome component"/>
    <property type="match status" value="1"/>
</dbReference>
<evidence type="ECO:0000256" key="9">
    <source>
        <dbReference type="ARBA" id="ARBA00023274"/>
    </source>
</evidence>
<keyword evidence="9 12" id="KW-0687">Ribonucleoprotein</keyword>
<sequence>MSAEKQQMITEPVDNAWSMKIPPFKCEDNIHGLVEESSFATLFPKYREKYLKEVWCLVQQCLSEYHLKAELDLIEGSMVVKTTRKTWDPYIIIKARDMIKLMARSVPFEQSKRVLKDDIGCDIIKIGNLVRKKEKFVKRRQRLIGPNGATLKSIELLTDCYVLVQGNTVSALGPYKGLQHVRDIVLDTMNNVHPIYNVKALMIKRELMKDAQLANEDWSRFLPKFKNKNVSKRQQPKLKKNKKEYTPFPPQQPESKVDKQLMSGEYFLNKEQKHQRKQHERAAKEAEAVRKQKQRREKDFIPPVEESFKGLARRQTNNEEQKLNIKALKRKMIKANSKLKKV</sequence>
<comment type="similarity">
    <text evidence="2 12">Belongs to the KRR1 family.</text>
</comment>
<evidence type="ECO:0000256" key="10">
    <source>
        <dbReference type="ARBA" id="ARBA00024689"/>
    </source>
</evidence>
<dbReference type="InterPro" id="IPR004087">
    <property type="entry name" value="KH_dom"/>
</dbReference>
<dbReference type="PIRSF" id="PIRSF006515">
    <property type="entry name" value="KRR1"/>
    <property type="match status" value="1"/>
</dbReference>
<keyword evidence="16" id="KW-1185">Reference proteome</keyword>
<dbReference type="InterPro" id="IPR048550">
    <property type="entry name" value="KRR1-like_KH1_euk"/>
</dbReference>
<name>A0A1A9WW01_9MUSC</name>
<dbReference type="InterPro" id="IPR036612">
    <property type="entry name" value="KH_dom_type_1_sf"/>
</dbReference>
<dbReference type="GO" id="GO:0032040">
    <property type="term" value="C:small-subunit processome"/>
    <property type="evidence" value="ECO:0007669"/>
    <property type="project" value="TreeGrafter"/>
</dbReference>
<protein>
    <recommendedName>
        <fullName evidence="12">KRR1 small subunit processome component</fullName>
    </recommendedName>
    <alternativeName>
        <fullName evidence="12">KRR-R motif-containing protein 1</fullName>
    </alternativeName>
</protein>
<evidence type="ECO:0000313" key="15">
    <source>
        <dbReference type="EnsemblMetazoa" id="GBRI034502-PA"/>
    </source>
</evidence>
<dbReference type="SUPFAM" id="SSF54791">
    <property type="entry name" value="Eukaryotic type KH-domain (KH-domain type I)"/>
    <property type="match status" value="1"/>
</dbReference>
<evidence type="ECO:0000256" key="8">
    <source>
        <dbReference type="ARBA" id="ARBA00023242"/>
    </source>
</evidence>
<evidence type="ECO:0000256" key="5">
    <source>
        <dbReference type="ARBA" id="ARBA00022552"/>
    </source>
</evidence>
<evidence type="ECO:0000256" key="11">
    <source>
        <dbReference type="ARBA" id="ARBA00025925"/>
    </source>
</evidence>
<comment type="subunit">
    <text evidence="11">Monomer. Component of the ribosomal small subunit (SSU) processome.</text>
</comment>
<proteinExistence type="inferred from homology"/>
<feature type="domain" description="K Homology" evidence="14">
    <location>
        <begin position="120"/>
        <end position="190"/>
    </location>
</feature>
<evidence type="ECO:0000256" key="6">
    <source>
        <dbReference type="ARBA" id="ARBA00022884"/>
    </source>
</evidence>
<keyword evidence="6 12" id="KW-0694">RNA-binding</keyword>
<evidence type="ECO:0000256" key="13">
    <source>
        <dbReference type="SAM" id="MobiDB-lite"/>
    </source>
</evidence>
<organism evidence="15 16">
    <name type="scientific">Glossina brevipalpis</name>
    <dbReference type="NCBI Taxonomy" id="37001"/>
    <lineage>
        <taxon>Eukaryota</taxon>
        <taxon>Metazoa</taxon>
        <taxon>Ecdysozoa</taxon>
        <taxon>Arthropoda</taxon>
        <taxon>Hexapoda</taxon>
        <taxon>Insecta</taxon>
        <taxon>Pterygota</taxon>
        <taxon>Neoptera</taxon>
        <taxon>Endopterygota</taxon>
        <taxon>Diptera</taxon>
        <taxon>Brachycera</taxon>
        <taxon>Muscomorpha</taxon>
        <taxon>Hippoboscoidea</taxon>
        <taxon>Glossinidae</taxon>
        <taxon>Glossina</taxon>
    </lineage>
</organism>
<dbReference type="CDD" id="cd22393">
    <property type="entry name" value="KH-I_KRR1_rpt1"/>
    <property type="match status" value="1"/>
</dbReference>
<keyword evidence="4 12" id="KW-0690">Ribosome biogenesis</keyword>
<feature type="compositionally biased region" description="Basic residues" evidence="13">
    <location>
        <begin position="229"/>
        <end position="242"/>
    </location>
</feature>
<dbReference type="STRING" id="37001.A0A1A9WW01"/>
<dbReference type="Pfam" id="PF17903">
    <property type="entry name" value="KH_KRR1_1st"/>
    <property type="match status" value="1"/>
</dbReference>
<dbReference type="GO" id="GO:0003723">
    <property type="term" value="F:RNA binding"/>
    <property type="evidence" value="ECO:0007669"/>
    <property type="project" value="UniProtKB-KW"/>
</dbReference>
<evidence type="ECO:0000256" key="3">
    <source>
        <dbReference type="ARBA" id="ARBA00022473"/>
    </source>
</evidence>
<evidence type="ECO:0000256" key="7">
    <source>
        <dbReference type="ARBA" id="ARBA00023054"/>
    </source>
</evidence>
<reference evidence="16" key="1">
    <citation type="submission" date="2014-03" db="EMBL/GenBank/DDBJ databases">
        <authorList>
            <person name="Aksoy S."/>
            <person name="Warren W."/>
            <person name="Wilson R.K."/>
        </authorList>
    </citation>
    <scope>NUCLEOTIDE SEQUENCE [LARGE SCALE GENOMIC DNA]</scope>
    <source>
        <strain evidence="16">IAEA</strain>
    </source>
</reference>
<keyword evidence="3" id="KW-0217">Developmental protein</keyword>
<dbReference type="Proteomes" id="UP000091820">
    <property type="component" value="Unassembled WGS sequence"/>
</dbReference>
<dbReference type="VEuPathDB" id="VectorBase:GBRI034502"/>
<keyword evidence="7" id="KW-0175">Coiled coil</keyword>
<dbReference type="Gene3D" id="3.30.1370.10">
    <property type="entry name" value="K Homology domain, type 1"/>
    <property type="match status" value="2"/>
</dbReference>
<evidence type="ECO:0000313" key="16">
    <source>
        <dbReference type="Proteomes" id="UP000091820"/>
    </source>
</evidence>
<dbReference type="GO" id="GO:0006364">
    <property type="term" value="P:rRNA processing"/>
    <property type="evidence" value="ECO:0007669"/>
    <property type="project" value="UniProtKB-KW"/>
</dbReference>
<dbReference type="AlphaFoldDB" id="A0A1A9WW01"/>
<evidence type="ECO:0000259" key="14">
    <source>
        <dbReference type="SMART" id="SM00322"/>
    </source>
</evidence>
<dbReference type="PANTHER" id="PTHR12581:SF0">
    <property type="entry name" value="KRR1 SMALL SUBUNIT PROCESSOME COMPONENT HOMOLOG"/>
    <property type="match status" value="1"/>
</dbReference>
<comment type="function">
    <text evidence="10">Required for 40S ribosome biogenesis. Involved in nucleolar processing of pre-18S ribosomal RNA and ribosome assembly. Binds to RNA. Required for female germline development, cell viability during eye development and for survival of dividing cells and epithelial cells during early wing disk development.</text>
</comment>
<keyword evidence="5 12" id="KW-0698">rRNA processing</keyword>
<dbReference type="Pfam" id="PF21800">
    <property type="entry name" value="KH_KRR1_2nd"/>
    <property type="match status" value="1"/>
</dbReference>
<dbReference type="EnsemblMetazoa" id="GBRI034502-RA">
    <property type="protein sequence ID" value="GBRI034502-PA"/>
    <property type="gene ID" value="GBRI034502"/>
</dbReference>
<keyword evidence="8 12" id="KW-0539">Nucleus</keyword>
<dbReference type="InterPro" id="IPR048549">
    <property type="entry name" value="KRR1-like_KH2_euk"/>
</dbReference>
<dbReference type="PANTHER" id="PTHR12581">
    <property type="entry name" value="HIV-1 REV BINDING PROTEIN 2, 3"/>
    <property type="match status" value="1"/>
</dbReference>
<dbReference type="InterPro" id="IPR041174">
    <property type="entry name" value="KRR1-like_KH1"/>
</dbReference>
<dbReference type="CDD" id="cd22394">
    <property type="entry name" value="KH-I_KRR1_rpt2"/>
    <property type="match status" value="1"/>
</dbReference>
<dbReference type="InterPro" id="IPR024166">
    <property type="entry name" value="rRNA_assembly_KRR1"/>
</dbReference>